<comment type="caution">
    <text evidence="2">The sequence shown here is derived from an EMBL/GenBank/DDBJ whole genome shotgun (WGS) entry which is preliminary data.</text>
</comment>
<organism evidence="2 3">
    <name type="scientific">Austropuccinia psidii MF-1</name>
    <dbReference type="NCBI Taxonomy" id="1389203"/>
    <lineage>
        <taxon>Eukaryota</taxon>
        <taxon>Fungi</taxon>
        <taxon>Dikarya</taxon>
        <taxon>Basidiomycota</taxon>
        <taxon>Pucciniomycotina</taxon>
        <taxon>Pucciniomycetes</taxon>
        <taxon>Pucciniales</taxon>
        <taxon>Sphaerophragmiaceae</taxon>
        <taxon>Austropuccinia</taxon>
    </lineage>
</organism>
<name>A0A9Q3I3W3_9BASI</name>
<accession>A0A9Q3I3W3</accession>
<reference evidence="2" key="1">
    <citation type="submission" date="2021-03" db="EMBL/GenBank/DDBJ databases">
        <title>Draft genome sequence of rust myrtle Austropuccinia psidii MF-1, a brazilian biotype.</title>
        <authorList>
            <person name="Quecine M.C."/>
            <person name="Pachon D.M.R."/>
            <person name="Bonatelli M.L."/>
            <person name="Correr F.H."/>
            <person name="Franceschini L.M."/>
            <person name="Leite T.F."/>
            <person name="Margarido G.R.A."/>
            <person name="Almeida C.A."/>
            <person name="Ferrarezi J.A."/>
            <person name="Labate C.A."/>
        </authorList>
    </citation>
    <scope>NUCLEOTIDE SEQUENCE</scope>
    <source>
        <strain evidence="2">MF-1</strain>
    </source>
</reference>
<feature type="region of interest" description="Disordered" evidence="1">
    <location>
        <begin position="109"/>
        <end position="156"/>
    </location>
</feature>
<feature type="compositionally biased region" description="Pro residues" evidence="1">
    <location>
        <begin position="174"/>
        <end position="184"/>
    </location>
</feature>
<dbReference type="EMBL" id="AVOT02031511">
    <property type="protein sequence ID" value="MBW0525054.1"/>
    <property type="molecule type" value="Genomic_DNA"/>
</dbReference>
<evidence type="ECO:0000313" key="3">
    <source>
        <dbReference type="Proteomes" id="UP000765509"/>
    </source>
</evidence>
<feature type="compositionally biased region" description="Low complexity" evidence="1">
    <location>
        <begin position="237"/>
        <end position="248"/>
    </location>
</feature>
<proteinExistence type="predicted"/>
<evidence type="ECO:0000313" key="2">
    <source>
        <dbReference type="EMBL" id="MBW0525054.1"/>
    </source>
</evidence>
<feature type="region of interest" description="Disordered" evidence="1">
    <location>
        <begin position="169"/>
        <end position="250"/>
    </location>
</feature>
<gene>
    <name evidence="2" type="ORF">O181_064769</name>
</gene>
<protein>
    <submittedName>
        <fullName evidence="2">Uncharacterized protein</fullName>
    </submittedName>
</protein>
<sequence>MTTNACDTCQQAHKKCSSLSTPSNHAARGVPAEDALARNPLWSTMMKPYASVNGHREAKQADGNNSRRLTLSLQVLICPPLLLGHHPMVTSLRSRSEVIIRPMMDGNSERTFELGPTVTNGIQMPKTKPTEPPQQDSPVPTLPRKQTLWQPTLGPSGTRWLEELFCKPSRAKEPPNPGPSPSSEPPVDVRTCEPKPEVAPTQSTEERFARPTTPHSIIIIDNTPVGSPPPLQPRFTPSAPKNPNASSPGCKAPLIPMMKLTRNILNYNRL</sequence>
<evidence type="ECO:0000256" key="1">
    <source>
        <dbReference type="SAM" id="MobiDB-lite"/>
    </source>
</evidence>
<keyword evidence="3" id="KW-1185">Reference proteome</keyword>
<dbReference type="AlphaFoldDB" id="A0A9Q3I3W3"/>
<dbReference type="Proteomes" id="UP000765509">
    <property type="component" value="Unassembled WGS sequence"/>
</dbReference>